<gene>
    <name evidence="2" type="ORF">DY245_11785</name>
</gene>
<dbReference type="Proteomes" id="UP000262477">
    <property type="component" value="Unassembled WGS sequence"/>
</dbReference>
<organism evidence="2 3">
    <name type="scientific">Streptomyces inhibens</name>
    <dbReference type="NCBI Taxonomy" id="2293571"/>
    <lineage>
        <taxon>Bacteria</taxon>
        <taxon>Bacillati</taxon>
        <taxon>Actinomycetota</taxon>
        <taxon>Actinomycetes</taxon>
        <taxon>Kitasatosporales</taxon>
        <taxon>Streptomycetaceae</taxon>
        <taxon>Streptomyces</taxon>
    </lineage>
</organism>
<accession>A0A371Q635</accession>
<dbReference type="Pfam" id="PF19953">
    <property type="entry name" value="EACC1"/>
    <property type="match status" value="1"/>
</dbReference>
<evidence type="ECO:0000313" key="2">
    <source>
        <dbReference type="EMBL" id="REK90175.1"/>
    </source>
</evidence>
<keyword evidence="1" id="KW-0812">Transmembrane</keyword>
<keyword evidence="3" id="KW-1185">Reference proteome</keyword>
<dbReference type="InterPro" id="IPR045428">
    <property type="entry name" value="EACC1"/>
</dbReference>
<proteinExistence type="predicted"/>
<feature type="transmembrane region" description="Helical" evidence="1">
    <location>
        <begin position="45"/>
        <end position="67"/>
    </location>
</feature>
<name>A0A371Q635_STRIH</name>
<dbReference type="OrthoDB" id="4250431at2"/>
<reference evidence="2 3" key="1">
    <citation type="submission" date="2018-08" db="EMBL/GenBank/DDBJ databases">
        <title>Streptomyces NEAU-D10 sp. nov., a novel Actinomycete isolated from soil.</title>
        <authorList>
            <person name="Jin L."/>
        </authorList>
    </citation>
    <scope>NUCLEOTIDE SEQUENCE [LARGE SCALE GENOMIC DNA]</scope>
    <source>
        <strain evidence="2 3">NEAU-D10</strain>
    </source>
</reference>
<keyword evidence="1" id="KW-0472">Membrane</keyword>
<comment type="caution">
    <text evidence="2">The sequence shown here is derived from an EMBL/GenBank/DDBJ whole genome shotgun (WGS) entry which is preliminary data.</text>
</comment>
<dbReference type="AlphaFoldDB" id="A0A371Q635"/>
<dbReference type="EMBL" id="QUAC01000082">
    <property type="protein sequence ID" value="REK90175.1"/>
    <property type="molecule type" value="Genomic_DNA"/>
</dbReference>
<sequence>MSGPESAAHLTSLQGWLASDDALRGRVQQRRRPPAPGHMGSLVELLTVVVGTGGIAGLITPLCTWLAGRRSDVTVTIELPDGRKVSVDVKRAGDPAAVIREANGLLNSPDGQDG</sequence>
<protein>
    <submittedName>
        <fullName evidence="2">Uncharacterized protein</fullName>
    </submittedName>
</protein>
<dbReference type="RefSeq" id="WP_128506413.1">
    <property type="nucleotide sequence ID" value="NZ_QUAC01000082.1"/>
</dbReference>
<evidence type="ECO:0000256" key="1">
    <source>
        <dbReference type="SAM" id="Phobius"/>
    </source>
</evidence>
<evidence type="ECO:0000313" key="3">
    <source>
        <dbReference type="Proteomes" id="UP000262477"/>
    </source>
</evidence>
<keyword evidence="1" id="KW-1133">Transmembrane helix</keyword>